<dbReference type="InterPro" id="IPR011042">
    <property type="entry name" value="6-blade_b-propeller_TolB-like"/>
</dbReference>
<proteinExistence type="predicted"/>
<protein>
    <submittedName>
        <fullName evidence="1">6-bladed beta-propeller</fullName>
    </submittedName>
</protein>
<keyword evidence="2" id="KW-1185">Reference proteome</keyword>
<accession>A0A6I6K0Q0</accession>
<name>A0A6I6K0Q0_9BACT</name>
<reference evidence="1 2" key="1">
    <citation type="submission" date="2019-11" db="EMBL/GenBank/DDBJ databases">
        <authorList>
            <person name="Zheng R.K."/>
            <person name="Sun C.M."/>
        </authorList>
    </citation>
    <scope>NUCLEOTIDE SEQUENCE [LARGE SCALE GENOMIC DNA]</scope>
    <source>
        <strain evidence="1 2">WC007</strain>
    </source>
</reference>
<sequence length="389" mass="44332">MKRNIFNLIIAFIMVAFIVGCGNKQKGSHAKIVKVNGNEVVDCNISEVTDTIDLPLSDIINECEIILLETNEKSLFESVYHVSISENYIAIHSRGSLPIKLFTREGKFIRDIGKIGRGPGEFNSLYGIQLDEDAKRIYLTPFARATKLFAYSLDGENLPDIPLVYPQTKFHAYVTNNTVTVLSMPFEGEPIPIACQQTIDGKLIKECFEPKNLITNPRNAQGQFVGFNSELSSSRNADAFDYFKLSYGSDLPDTLYHYDIETNRMIPQFVAFFTGEKQGTWTYEWKSHYCTQIFGKKYKGAKVLVDKKTLKSDFFRIKNDFLGGYKINKFYMSNNGMFISSINAMQLMEELDKSLKKGDLRSKEKQKIENLLSQLKEDDNEVLFVGKMK</sequence>
<organism evidence="1 2">
    <name type="scientific">Maribellus comscasis</name>
    <dbReference type="NCBI Taxonomy" id="2681766"/>
    <lineage>
        <taxon>Bacteria</taxon>
        <taxon>Pseudomonadati</taxon>
        <taxon>Bacteroidota</taxon>
        <taxon>Bacteroidia</taxon>
        <taxon>Marinilabiliales</taxon>
        <taxon>Prolixibacteraceae</taxon>
        <taxon>Maribellus</taxon>
    </lineage>
</organism>
<dbReference type="KEGG" id="mcos:GM418_26045"/>
<gene>
    <name evidence="1" type="ORF">GM418_26045</name>
</gene>
<dbReference type="AlphaFoldDB" id="A0A6I6K0Q0"/>
<evidence type="ECO:0000313" key="1">
    <source>
        <dbReference type="EMBL" id="QGY46998.1"/>
    </source>
</evidence>
<dbReference type="Proteomes" id="UP000428260">
    <property type="component" value="Chromosome"/>
</dbReference>
<evidence type="ECO:0000313" key="2">
    <source>
        <dbReference type="Proteomes" id="UP000428260"/>
    </source>
</evidence>
<dbReference type="Gene3D" id="2.120.10.30">
    <property type="entry name" value="TolB, C-terminal domain"/>
    <property type="match status" value="1"/>
</dbReference>
<dbReference type="RefSeq" id="WP_158870434.1">
    <property type="nucleotide sequence ID" value="NZ_CP046401.1"/>
</dbReference>
<dbReference type="PROSITE" id="PS51257">
    <property type="entry name" value="PROKAR_LIPOPROTEIN"/>
    <property type="match status" value="1"/>
</dbReference>
<dbReference type="Pfam" id="PF17170">
    <property type="entry name" value="DUF5128"/>
    <property type="match status" value="1"/>
</dbReference>
<dbReference type="EMBL" id="CP046401">
    <property type="protein sequence ID" value="QGY46998.1"/>
    <property type="molecule type" value="Genomic_DNA"/>
</dbReference>